<accession>A0A8H7NTB9</accession>
<reference evidence="1" key="2">
    <citation type="journal article" name="Front. Microbiol.">
        <title>Degradative Capacity of Two Strains of Rhodonia placenta: From Phenotype to Genotype.</title>
        <authorList>
            <person name="Kolle M."/>
            <person name="Horta M.A.C."/>
            <person name="Nowrousian M."/>
            <person name="Ohm R.A."/>
            <person name="Benz J.P."/>
            <person name="Pilgard A."/>
        </authorList>
    </citation>
    <scope>NUCLEOTIDE SEQUENCE</scope>
    <source>
        <strain evidence="1">FPRL280</strain>
    </source>
</reference>
<evidence type="ECO:0000313" key="2">
    <source>
        <dbReference type="Proteomes" id="UP000639403"/>
    </source>
</evidence>
<name>A0A8H7NTB9_9APHY</name>
<reference evidence="1" key="1">
    <citation type="submission" date="2020-11" db="EMBL/GenBank/DDBJ databases">
        <authorList>
            <person name="Koelle M."/>
            <person name="Horta M.A.C."/>
            <person name="Nowrousian M."/>
            <person name="Ohm R.A."/>
            <person name="Benz P."/>
            <person name="Pilgard A."/>
        </authorList>
    </citation>
    <scope>NUCLEOTIDE SEQUENCE</scope>
    <source>
        <strain evidence="1">FPRL280</strain>
    </source>
</reference>
<organism evidence="1 2">
    <name type="scientific">Rhodonia placenta</name>
    <dbReference type="NCBI Taxonomy" id="104341"/>
    <lineage>
        <taxon>Eukaryota</taxon>
        <taxon>Fungi</taxon>
        <taxon>Dikarya</taxon>
        <taxon>Basidiomycota</taxon>
        <taxon>Agaricomycotina</taxon>
        <taxon>Agaricomycetes</taxon>
        <taxon>Polyporales</taxon>
        <taxon>Adustoporiaceae</taxon>
        <taxon>Rhodonia</taxon>
    </lineage>
</organism>
<protein>
    <submittedName>
        <fullName evidence="1">Uncharacterized protein</fullName>
    </submittedName>
</protein>
<sequence>MLRTLIGAKPLWAPIQLISAITSRLALRLSHPTLRFRLRHSLMSLTVRDACSKLGAVVPMPCP</sequence>
<dbReference type="Proteomes" id="UP000639403">
    <property type="component" value="Unassembled WGS sequence"/>
</dbReference>
<evidence type="ECO:0000313" key="1">
    <source>
        <dbReference type="EMBL" id="KAF9801244.1"/>
    </source>
</evidence>
<dbReference type="AlphaFoldDB" id="A0A8H7NTB9"/>
<gene>
    <name evidence="1" type="ORF">IEO21_10170</name>
</gene>
<proteinExistence type="predicted"/>
<comment type="caution">
    <text evidence="1">The sequence shown here is derived from an EMBL/GenBank/DDBJ whole genome shotgun (WGS) entry which is preliminary data.</text>
</comment>
<dbReference type="EMBL" id="JADOXO010000689">
    <property type="protein sequence ID" value="KAF9801244.1"/>
    <property type="molecule type" value="Genomic_DNA"/>
</dbReference>